<proteinExistence type="predicted"/>
<keyword evidence="4" id="KW-1185">Reference proteome</keyword>
<name>A0ABW2TBM6_9ACTN</name>
<sequence>MMRARHRVVAAAVLLVTAQVTACSTCQGLTPVSISSPTRQAAPASVPPPPAPFLAAVPAPTFPGTMALGIPGRTVLAGSPRILPGKLTRTLDGLLVRYGGGRTAVSVRDLTTGRRYRYHRALQLPTASISKVSILTALLLDTRWRELGDQARSDARHMIRFGDDGAADRLYERIGLEQGLASANRRLGLKRTYTPGGRCAAPNCWDATRSTAEDQVRLVRALATGRSPLAPAERRRVLGLMERVTPGQKWGISAGACENDQVSLKNGWLRHASNGRWVVVSAGLIRGHGHDYAVAVLTEDSPSMSAGIAKVEGVAARVMEAFRGEHGCEPDAN</sequence>
<dbReference type="InterPro" id="IPR045155">
    <property type="entry name" value="Beta-lactam_cat"/>
</dbReference>
<dbReference type="Proteomes" id="UP001596514">
    <property type="component" value="Unassembled WGS sequence"/>
</dbReference>
<evidence type="ECO:0000256" key="1">
    <source>
        <dbReference type="SAM" id="SignalP"/>
    </source>
</evidence>
<dbReference type="Gene3D" id="3.40.710.10">
    <property type="entry name" value="DD-peptidase/beta-lactamase superfamily"/>
    <property type="match status" value="1"/>
</dbReference>
<keyword evidence="3" id="KW-0378">Hydrolase</keyword>
<keyword evidence="1" id="KW-0732">Signal</keyword>
<dbReference type="PANTHER" id="PTHR35333:SF3">
    <property type="entry name" value="BETA-LACTAMASE-TYPE TRANSPEPTIDASE FOLD CONTAINING PROTEIN"/>
    <property type="match status" value="1"/>
</dbReference>
<feature type="signal peptide" evidence="1">
    <location>
        <begin position="1"/>
        <end position="22"/>
    </location>
</feature>
<dbReference type="InterPro" id="IPR012338">
    <property type="entry name" value="Beta-lactam/transpept-like"/>
</dbReference>
<gene>
    <name evidence="3" type="ORF">ACFQVD_38980</name>
</gene>
<dbReference type="GO" id="GO:0016787">
    <property type="term" value="F:hydrolase activity"/>
    <property type="evidence" value="ECO:0007669"/>
    <property type="project" value="UniProtKB-KW"/>
</dbReference>
<dbReference type="Pfam" id="PF13354">
    <property type="entry name" value="Beta-lactamase2"/>
    <property type="match status" value="1"/>
</dbReference>
<evidence type="ECO:0000313" key="3">
    <source>
        <dbReference type="EMBL" id="MFC7606100.1"/>
    </source>
</evidence>
<dbReference type="PANTHER" id="PTHR35333">
    <property type="entry name" value="BETA-LACTAMASE"/>
    <property type="match status" value="1"/>
</dbReference>
<feature type="domain" description="Beta-lactamase class A catalytic" evidence="2">
    <location>
        <begin position="155"/>
        <end position="298"/>
    </location>
</feature>
<dbReference type="SUPFAM" id="SSF56601">
    <property type="entry name" value="beta-lactamase/transpeptidase-like"/>
    <property type="match status" value="1"/>
</dbReference>
<dbReference type="InterPro" id="IPR000871">
    <property type="entry name" value="Beta-lactam_class-A"/>
</dbReference>
<protein>
    <submittedName>
        <fullName evidence="3">Serine hydrolase</fullName>
    </submittedName>
</protein>
<reference evidence="4" key="1">
    <citation type="journal article" date="2019" name="Int. J. Syst. Evol. Microbiol.">
        <title>The Global Catalogue of Microorganisms (GCM) 10K type strain sequencing project: providing services to taxonomists for standard genome sequencing and annotation.</title>
        <authorList>
            <consortium name="The Broad Institute Genomics Platform"/>
            <consortium name="The Broad Institute Genome Sequencing Center for Infectious Disease"/>
            <person name="Wu L."/>
            <person name="Ma J."/>
        </authorList>
    </citation>
    <scope>NUCLEOTIDE SEQUENCE [LARGE SCALE GENOMIC DNA]</scope>
    <source>
        <strain evidence="4">JCM 10083</strain>
    </source>
</reference>
<dbReference type="RefSeq" id="WP_343969324.1">
    <property type="nucleotide sequence ID" value="NZ_BAAAGK010000076.1"/>
</dbReference>
<evidence type="ECO:0000313" key="4">
    <source>
        <dbReference type="Proteomes" id="UP001596514"/>
    </source>
</evidence>
<accession>A0ABW2TBM6</accession>
<organism evidence="3 4">
    <name type="scientific">Streptosporangium amethystogenes subsp. fukuiense</name>
    <dbReference type="NCBI Taxonomy" id="698418"/>
    <lineage>
        <taxon>Bacteria</taxon>
        <taxon>Bacillati</taxon>
        <taxon>Actinomycetota</taxon>
        <taxon>Actinomycetes</taxon>
        <taxon>Streptosporangiales</taxon>
        <taxon>Streptosporangiaceae</taxon>
        <taxon>Streptosporangium</taxon>
    </lineage>
</organism>
<feature type="chain" id="PRO_5045063872" evidence="1">
    <location>
        <begin position="23"/>
        <end position="333"/>
    </location>
</feature>
<dbReference type="EMBL" id="JBHTEE010000001">
    <property type="protein sequence ID" value="MFC7606100.1"/>
    <property type="molecule type" value="Genomic_DNA"/>
</dbReference>
<evidence type="ECO:0000259" key="2">
    <source>
        <dbReference type="Pfam" id="PF13354"/>
    </source>
</evidence>
<comment type="caution">
    <text evidence="3">The sequence shown here is derived from an EMBL/GenBank/DDBJ whole genome shotgun (WGS) entry which is preliminary data.</text>
</comment>